<dbReference type="InterPro" id="IPR032675">
    <property type="entry name" value="LRR_dom_sf"/>
</dbReference>
<feature type="region of interest" description="Disordered" evidence="1">
    <location>
        <begin position="526"/>
        <end position="551"/>
    </location>
</feature>
<comment type="caution">
    <text evidence="2">The sequence shown here is derived from an EMBL/GenBank/DDBJ whole genome shotgun (WGS) entry which is preliminary data.</text>
</comment>
<accession>A0A9P3LXS9</accession>
<feature type="compositionally biased region" description="Pro residues" evidence="1">
    <location>
        <begin position="911"/>
        <end position="920"/>
    </location>
</feature>
<organism evidence="2 3">
    <name type="scientific">Entomortierella parvispora</name>
    <dbReference type="NCBI Taxonomy" id="205924"/>
    <lineage>
        <taxon>Eukaryota</taxon>
        <taxon>Fungi</taxon>
        <taxon>Fungi incertae sedis</taxon>
        <taxon>Mucoromycota</taxon>
        <taxon>Mortierellomycotina</taxon>
        <taxon>Mortierellomycetes</taxon>
        <taxon>Mortierellales</taxon>
        <taxon>Mortierellaceae</taxon>
        <taxon>Entomortierella</taxon>
    </lineage>
</organism>
<dbReference type="OrthoDB" id="2365485at2759"/>
<dbReference type="Proteomes" id="UP000827284">
    <property type="component" value="Unassembled WGS sequence"/>
</dbReference>
<evidence type="ECO:0000313" key="2">
    <source>
        <dbReference type="EMBL" id="GJJ74423.1"/>
    </source>
</evidence>
<name>A0A9P3LXS9_9FUNG</name>
<gene>
    <name evidence="2" type="ORF">EMPS_06781</name>
</gene>
<feature type="compositionally biased region" description="Low complexity" evidence="1">
    <location>
        <begin position="711"/>
        <end position="722"/>
    </location>
</feature>
<sequence>MVSPLKKSSTFRRIPFFSSSASSSASAIARPSPVHIPEILEKILSHVSQHQLLHTTRLVCRLWNATSQSVMVHPLCWCDTVNLPEQQRLLSKLGQINVLKIVVPRIQGAHPYFQDQAWNNLQEACRVLEKQRRQFLTHAASSATVYNTATPSKAVAAETTAQHQRPPMAILELHVGPTPNLLRRLLPILPSIGSTLRVIRIENLLRESYQLDQILRHCPLLVALHVEPAPGFIPFASQELSRLSAVTIRTGTDNGAIMTVVEQEPLPLLKLQVLVLTHMTVLEVLLKPILEKCPDLRELKATGLQKQRPDTIIPLPAAGATGAALGPQGNPGTTPIVASLSTALGQGEIGDEGDLTADDLGNNAPVSREFLRRLAQWCPRLESIQLSHPDSTLSSSDIRLLLRLFPQVHSLGFSTRDIVPAVMSQLRMKNDDASPPPPPRSIHPLQGRPHAAQYLAPIITSIIPHTLVLNTITLLEIYPSQSPFNEAVLNQVLHDFLCDAPNLLHLKAEHVQFYIEYFDIVPRRSEPQDGILTGDPQDDAGYESDGERGLPVATPAPITATAAAGSTTTISHTVPILADSTERQWPRVWACRKLQTLHLSFKSLPSSSSSSATTSSSTSSFTLVSTFPFNKRSSSSPEQSRAIFGYLSRACPSLRVVTLAKSRLNLTLEGGFCLLTRMKDLEKLTLQIRKPPRPPSIKNSNQQVTGGEGSISGSPSSASSSSSGLFKERDFCWLARHPTPWQIVKWSLQGPIITSESNGNSSHGSGNNIHCYNHGGATASQGRKAGKKKTSAFQDPPSPSRRGPPRRKSDGDSLGAVRKWVQRSEQAAKATTGPLLLTTTTAKSSTSEESSVLLEEGEEAEEEGEERLEVPIAGPPSIGFKILRRTQSWRHPLDPLSPLSPLETNTSGPLSPSPSPPTLLPPKHDDNNANPFFHETPTPPEYQAVNTPESLPLIQYLGLEKDIKAVLRERALDHRVGCWSKLEKLTVYYVESWDSDLGSLERIIRRLRPEVQFSNTTMPGQ</sequence>
<dbReference type="EMBL" id="BQFW01000009">
    <property type="protein sequence ID" value="GJJ74423.1"/>
    <property type="molecule type" value="Genomic_DNA"/>
</dbReference>
<feature type="compositionally biased region" description="Low complexity" evidence="1">
    <location>
        <begin position="757"/>
        <end position="768"/>
    </location>
</feature>
<feature type="region of interest" description="Disordered" evidence="1">
    <location>
        <begin position="894"/>
        <end position="941"/>
    </location>
</feature>
<evidence type="ECO:0000256" key="1">
    <source>
        <dbReference type="SAM" id="MobiDB-lite"/>
    </source>
</evidence>
<evidence type="ECO:0000313" key="3">
    <source>
        <dbReference type="Proteomes" id="UP000827284"/>
    </source>
</evidence>
<protein>
    <recommendedName>
        <fullName evidence="4">F-box domain-containing protein</fullName>
    </recommendedName>
</protein>
<keyword evidence="3" id="KW-1185">Reference proteome</keyword>
<dbReference type="Gene3D" id="3.80.10.10">
    <property type="entry name" value="Ribonuclease Inhibitor"/>
    <property type="match status" value="1"/>
</dbReference>
<reference evidence="2" key="1">
    <citation type="submission" date="2021-11" db="EMBL/GenBank/DDBJ databases">
        <authorList>
            <person name="Herlambang A."/>
            <person name="Guo Y."/>
            <person name="Takashima Y."/>
            <person name="Nishizawa T."/>
        </authorList>
    </citation>
    <scope>NUCLEOTIDE SEQUENCE</scope>
    <source>
        <strain evidence="2">E1425</strain>
    </source>
</reference>
<dbReference type="PANTHER" id="PTHR38926:SF5">
    <property type="entry name" value="F-BOX AND LEUCINE-RICH REPEAT PROTEIN 6"/>
    <property type="match status" value="1"/>
</dbReference>
<feature type="region of interest" description="Disordered" evidence="1">
    <location>
        <begin position="686"/>
        <end position="722"/>
    </location>
</feature>
<feature type="compositionally biased region" description="Low complexity" evidence="1">
    <location>
        <begin position="827"/>
        <end position="854"/>
    </location>
</feature>
<dbReference type="Gene3D" id="1.20.1280.50">
    <property type="match status" value="1"/>
</dbReference>
<dbReference type="PANTHER" id="PTHR38926">
    <property type="entry name" value="F-BOX DOMAIN CONTAINING PROTEIN, EXPRESSED"/>
    <property type="match status" value="1"/>
</dbReference>
<feature type="region of interest" description="Disordered" evidence="1">
    <location>
        <begin position="757"/>
        <end position="876"/>
    </location>
</feature>
<feature type="compositionally biased region" description="Acidic residues" evidence="1">
    <location>
        <begin position="855"/>
        <end position="866"/>
    </location>
</feature>
<dbReference type="AlphaFoldDB" id="A0A9P3LXS9"/>
<reference evidence="2" key="2">
    <citation type="journal article" date="2022" name="Microbiol. Resour. Announc.">
        <title>Whole-Genome Sequence of Entomortierella parvispora E1425, a Mucoromycotan Fungus Associated with Burkholderiaceae-Related Endosymbiotic Bacteria.</title>
        <authorList>
            <person name="Herlambang A."/>
            <person name="Guo Y."/>
            <person name="Takashima Y."/>
            <person name="Narisawa K."/>
            <person name="Ohta H."/>
            <person name="Nishizawa T."/>
        </authorList>
    </citation>
    <scope>NUCLEOTIDE SEQUENCE</scope>
    <source>
        <strain evidence="2">E1425</strain>
    </source>
</reference>
<evidence type="ECO:0008006" key="4">
    <source>
        <dbReference type="Google" id="ProtNLM"/>
    </source>
</evidence>
<proteinExistence type="predicted"/>